<comment type="subcellular location">
    <subcellularLocation>
        <location evidence="2">Membrane</location>
    </subcellularLocation>
</comment>
<dbReference type="PRINTS" id="PR00344">
    <property type="entry name" value="BCTRLSENSOR"/>
</dbReference>
<evidence type="ECO:0000313" key="10">
    <source>
        <dbReference type="EMBL" id="MXP78019.1"/>
    </source>
</evidence>
<keyword evidence="5" id="KW-0808">Transferase</keyword>
<dbReference type="PROSITE" id="PS50109">
    <property type="entry name" value="HIS_KIN"/>
    <property type="match status" value="1"/>
</dbReference>
<dbReference type="RefSeq" id="WP_159754005.1">
    <property type="nucleotide sequence ID" value="NZ_CATIFW010000039.1"/>
</dbReference>
<evidence type="ECO:0000256" key="5">
    <source>
        <dbReference type="ARBA" id="ARBA00022679"/>
    </source>
</evidence>
<organism evidence="10 11">
    <name type="scientific">Sporofaciens musculi</name>
    <dbReference type="NCBI Taxonomy" id="2681861"/>
    <lineage>
        <taxon>Bacteria</taxon>
        <taxon>Bacillati</taxon>
        <taxon>Bacillota</taxon>
        <taxon>Clostridia</taxon>
        <taxon>Lachnospirales</taxon>
        <taxon>Lachnospiraceae</taxon>
        <taxon>Sporofaciens</taxon>
    </lineage>
</organism>
<reference evidence="10 11" key="1">
    <citation type="submission" date="2019-12" db="EMBL/GenBank/DDBJ databases">
        <title>Sporaefaciens musculi gen. nov., sp. nov., a novel bacterium isolated from the caecum of an obese mouse.</title>
        <authorList>
            <person name="Rasmussen T.S."/>
            <person name="Streidl T."/>
            <person name="Hitch T.C.A."/>
            <person name="Wortmann E."/>
            <person name="Deptula P."/>
            <person name="Hansen M."/>
            <person name="Nielsen D.S."/>
            <person name="Clavel T."/>
            <person name="Vogensen F.K."/>
        </authorList>
    </citation>
    <scope>NUCLEOTIDE SEQUENCE [LARGE SCALE GENOMIC DNA]</scope>
    <source>
        <strain evidence="10 11">WCA-9-b2</strain>
    </source>
</reference>
<evidence type="ECO:0000256" key="8">
    <source>
        <dbReference type="SAM" id="Coils"/>
    </source>
</evidence>
<feature type="domain" description="Histidine kinase" evidence="9">
    <location>
        <begin position="55"/>
        <end position="269"/>
    </location>
</feature>
<keyword evidence="6 10" id="KW-0418">Kinase</keyword>
<keyword evidence="11" id="KW-1185">Reference proteome</keyword>
<evidence type="ECO:0000313" key="11">
    <source>
        <dbReference type="Proteomes" id="UP000460412"/>
    </source>
</evidence>
<keyword evidence="4" id="KW-0597">Phosphoprotein</keyword>
<dbReference type="GO" id="GO:0016020">
    <property type="term" value="C:membrane"/>
    <property type="evidence" value="ECO:0007669"/>
    <property type="project" value="UniProtKB-SubCell"/>
</dbReference>
<dbReference type="CDD" id="cd00082">
    <property type="entry name" value="HisKA"/>
    <property type="match status" value="1"/>
</dbReference>
<feature type="coiled-coil region" evidence="8">
    <location>
        <begin position="25"/>
        <end position="59"/>
    </location>
</feature>
<dbReference type="GO" id="GO:0000155">
    <property type="term" value="F:phosphorelay sensor kinase activity"/>
    <property type="evidence" value="ECO:0007669"/>
    <property type="project" value="InterPro"/>
</dbReference>
<dbReference type="SMART" id="SM00387">
    <property type="entry name" value="HATPase_c"/>
    <property type="match status" value="1"/>
</dbReference>
<keyword evidence="7" id="KW-0902">Two-component regulatory system</keyword>
<dbReference type="InterPro" id="IPR003661">
    <property type="entry name" value="HisK_dim/P_dom"/>
</dbReference>
<evidence type="ECO:0000256" key="2">
    <source>
        <dbReference type="ARBA" id="ARBA00004370"/>
    </source>
</evidence>
<dbReference type="EMBL" id="WUQX01000001">
    <property type="protein sequence ID" value="MXP78019.1"/>
    <property type="molecule type" value="Genomic_DNA"/>
</dbReference>
<dbReference type="Gene3D" id="3.30.565.10">
    <property type="entry name" value="Histidine kinase-like ATPase, C-terminal domain"/>
    <property type="match status" value="1"/>
</dbReference>
<dbReference type="SMART" id="SM00388">
    <property type="entry name" value="HisKA"/>
    <property type="match status" value="1"/>
</dbReference>
<dbReference type="InterPro" id="IPR036097">
    <property type="entry name" value="HisK_dim/P_sf"/>
</dbReference>
<sequence length="270" mass="31009">MLDAVLKREPILHSDLKEGKLSFLAGKAKRIQEHLLLEIEQAEQEKEQVKQLISNMSHQLKTPLANVIMYEELLKDSALTPKQQSHFLEKMHTQSVKIDWILKSLFKMASLEQNAINFEIEPLPIHETLMDALNTVYEQAQKKQLHIELESDKNPILLHNRKWTAEVFANLLENAVKYSDTGGRIEITVQSLEMYTQISFSDNGIGIDSSEYQAIFRRFYRSKRVENIAGSGIGLYLSKMILEKEYGYLTVESQVGKGSCFTVFLQNCKN</sequence>
<dbReference type="CDD" id="cd00075">
    <property type="entry name" value="HATPase"/>
    <property type="match status" value="1"/>
</dbReference>
<dbReference type="InterPro" id="IPR036890">
    <property type="entry name" value="HATPase_C_sf"/>
</dbReference>
<dbReference type="EC" id="2.7.13.3" evidence="3"/>
<dbReference type="Pfam" id="PF00512">
    <property type="entry name" value="HisKA"/>
    <property type="match status" value="1"/>
</dbReference>
<dbReference type="PANTHER" id="PTHR43711:SF26">
    <property type="entry name" value="SENSOR HISTIDINE KINASE RCSC"/>
    <property type="match status" value="1"/>
</dbReference>
<evidence type="ECO:0000259" key="9">
    <source>
        <dbReference type="PROSITE" id="PS50109"/>
    </source>
</evidence>
<dbReference type="SUPFAM" id="SSF55874">
    <property type="entry name" value="ATPase domain of HSP90 chaperone/DNA topoisomerase II/histidine kinase"/>
    <property type="match status" value="1"/>
</dbReference>
<dbReference type="InterPro" id="IPR050736">
    <property type="entry name" value="Sensor_HK_Regulatory"/>
</dbReference>
<comment type="catalytic activity">
    <reaction evidence="1">
        <text>ATP + protein L-histidine = ADP + protein N-phospho-L-histidine.</text>
        <dbReference type="EC" id="2.7.13.3"/>
    </reaction>
</comment>
<dbReference type="PANTHER" id="PTHR43711">
    <property type="entry name" value="TWO-COMPONENT HISTIDINE KINASE"/>
    <property type="match status" value="1"/>
</dbReference>
<dbReference type="InterPro" id="IPR005467">
    <property type="entry name" value="His_kinase_dom"/>
</dbReference>
<dbReference type="InterPro" id="IPR003594">
    <property type="entry name" value="HATPase_dom"/>
</dbReference>
<gene>
    <name evidence="10" type="ORF">GN277_22485</name>
</gene>
<name>A0A7X3MKC1_9FIRM</name>
<dbReference type="Pfam" id="PF02518">
    <property type="entry name" value="HATPase_c"/>
    <property type="match status" value="1"/>
</dbReference>
<evidence type="ECO:0000256" key="1">
    <source>
        <dbReference type="ARBA" id="ARBA00000085"/>
    </source>
</evidence>
<keyword evidence="8" id="KW-0175">Coiled coil</keyword>
<evidence type="ECO:0000256" key="4">
    <source>
        <dbReference type="ARBA" id="ARBA00022553"/>
    </source>
</evidence>
<dbReference type="AlphaFoldDB" id="A0A7X3MKC1"/>
<evidence type="ECO:0000256" key="6">
    <source>
        <dbReference type="ARBA" id="ARBA00022777"/>
    </source>
</evidence>
<comment type="caution">
    <text evidence="10">The sequence shown here is derived from an EMBL/GenBank/DDBJ whole genome shotgun (WGS) entry which is preliminary data.</text>
</comment>
<accession>A0A7X3MKC1</accession>
<dbReference type="InterPro" id="IPR004358">
    <property type="entry name" value="Sig_transdc_His_kin-like_C"/>
</dbReference>
<proteinExistence type="predicted"/>
<dbReference type="Proteomes" id="UP000460412">
    <property type="component" value="Unassembled WGS sequence"/>
</dbReference>
<evidence type="ECO:0000256" key="3">
    <source>
        <dbReference type="ARBA" id="ARBA00012438"/>
    </source>
</evidence>
<dbReference type="FunFam" id="3.30.565.10:FF:000006">
    <property type="entry name" value="Sensor histidine kinase WalK"/>
    <property type="match status" value="1"/>
</dbReference>
<protein>
    <recommendedName>
        <fullName evidence="3">histidine kinase</fullName>
        <ecNumber evidence="3">2.7.13.3</ecNumber>
    </recommendedName>
</protein>
<dbReference type="Gene3D" id="1.10.287.130">
    <property type="match status" value="1"/>
</dbReference>
<evidence type="ECO:0000256" key="7">
    <source>
        <dbReference type="ARBA" id="ARBA00023012"/>
    </source>
</evidence>
<dbReference type="SUPFAM" id="SSF47384">
    <property type="entry name" value="Homodimeric domain of signal transducing histidine kinase"/>
    <property type="match status" value="1"/>
</dbReference>